<feature type="compositionally biased region" description="Polar residues" evidence="1">
    <location>
        <begin position="146"/>
        <end position="156"/>
    </location>
</feature>
<comment type="caution">
    <text evidence="2">The sequence shown here is derived from an EMBL/GenBank/DDBJ whole genome shotgun (WGS) entry which is preliminary data.</text>
</comment>
<name>X6L8T4_RETFI</name>
<organism evidence="2 3">
    <name type="scientific">Reticulomyxa filosa</name>
    <dbReference type="NCBI Taxonomy" id="46433"/>
    <lineage>
        <taxon>Eukaryota</taxon>
        <taxon>Sar</taxon>
        <taxon>Rhizaria</taxon>
        <taxon>Retaria</taxon>
        <taxon>Foraminifera</taxon>
        <taxon>Monothalamids</taxon>
        <taxon>Reticulomyxidae</taxon>
        <taxon>Reticulomyxa</taxon>
    </lineage>
</organism>
<dbReference type="EMBL" id="ASPP01046738">
    <property type="protein sequence ID" value="ETN98422.1"/>
    <property type="molecule type" value="Genomic_DNA"/>
</dbReference>
<feature type="region of interest" description="Disordered" evidence="1">
    <location>
        <begin position="114"/>
        <end position="156"/>
    </location>
</feature>
<gene>
    <name evidence="2" type="ORF">RFI_39078</name>
</gene>
<evidence type="ECO:0008006" key="4">
    <source>
        <dbReference type="Google" id="ProtNLM"/>
    </source>
</evidence>
<sequence>MILSHFEEMLTSLERYYDLAKQDGEIIQDCRTAAGENVEIDSEEYQAKKTAAQELTSQVFEIIDVQHSGDLNLREIENGFTTIGFDDWTQIFKASRPRDIFCKSPNLTRQRIKKERGPTKSVKKIKKSLEKEEDTSPFVKKEEPDTSVTTPSSMIPHMTTTSTSVIADVSITEVTSTTIIIELSLTAEIATSIETVIIRTKIRSIRLNKTEEQMDSLKLVKCNIEYKSKYNDKIINIRFNTATSFTLHRFSPILYSPIILGRRYQRPLQIFGAGIISKISLNESKQSKKVCPFQ</sequence>
<keyword evidence="3" id="KW-1185">Reference proteome</keyword>
<evidence type="ECO:0000313" key="3">
    <source>
        <dbReference type="Proteomes" id="UP000023152"/>
    </source>
</evidence>
<reference evidence="2 3" key="1">
    <citation type="journal article" date="2013" name="Curr. Biol.">
        <title>The Genome of the Foraminiferan Reticulomyxa filosa.</title>
        <authorList>
            <person name="Glockner G."/>
            <person name="Hulsmann N."/>
            <person name="Schleicher M."/>
            <person name="Noegel A.A."/>
            <person name="Eichinger L."/>
            <person name="Gallinger C."/>
            <person name="Pawlowski J."/>
            <person name="Sierra R."/>
            <person name="Euteneuer U."/>
            <person name="Pillet L."/>
            <person name="Moustafa A."/>
            <person name="Platzer M."/>
            <person name="Groth M."/>
            <person name="Szafranski K."/>
            <person name="Schliwa M."/>
        </authorList>
    </citation>
    <scope>NUCLEOTIDE SEQUENCE [LARGE SCALE GENOMIC DNA]</scope>
</reference>
<dbReference type="Proteomes" id="UP000023152">
    <property type="component" value="Unassembled WGS sequence"/>
</dbReference>
<accession>X6L8T4</accession>
<proteinExistence type="predicted"/>
<protein>
    <recommendedName>
        <fullName evidence="4">EF-hand domain-containing protein</fullName>
    </recommendedName>
</protein>
<dbReference type="AlphaFoldDB" id="X6L8T4"/>
<evidence type="ECO:0000256" key="1">
    <source>
        <dbReference type="SAM" id="MobiDB-lite"/>
    </source>
</evidence>
<evidence type="ECO:0000313" key="2">
    <source>
        <dbReference type="EMBL" id="ETN98422.1"/>
    </source>
</evidence>